<dbReference type="AlphaFoldDB" id="A0A1F8F5U2"/>
<comment type="caution">
    <text evidence="1">The sequence shown here is derived from an EMBL/GenBank/DDBJ whole genome shotgun (WGS) entry which is preliminary data.</text>
</comment>
<evidence type="ECO:0000313" key="1">
    <source>
        <dbReference type="EMBL" id="OGN08512.1"/>
    </source>
</evidence>
<proteinExistence type="predicted"/>
<organism evidence="1 2">
    <name type="scientific">Candidatus Yanofskybacteria bacterium RIFCSPHIGHO2_01_FULL_45_42</name>
    <dbReference type="NCBI Taxonomy" id="1802671"/>
    <lineage>
        <taxon>Bacteria</taxon>
        <taxon>Candidatus Yanofskyibacteriota</taxon>
    </lineage>
</organism>
<accession>A0A1F8F5U2</accession>
<gene>
    <name evidence="1" type="ORF">A2750_02195</name>
</gene>
<dbReference type="EMBL" id="MGJL01000003">
    <property type="protein sequence ID" value="OGN08512.1"/>
    <property type="molecule type" value="Genomic_DNA"/>
</dbReference>
<dbReference type="Pfam" id="PF11854">
    <property type="entry name" value="MtrB_PioB"/>
    <property type="match status" value="1"/>
</dbReference>
<dbReference type="Proteomes" id="UP000178023">
    <property type="component" value="Unassembled WGS sequence"/>
</dbReference>
<reference evidence="1 2" key="1">
    <citation type="journal article" date="2016" name="Nat. Commun.">
        <title>Thousands of microbial genomes shed light on interconnected biogeochemical processes in an aquifer system.</title>
        <authorList>
            <person name="Anantharaman K."/>
            <person name="Brown C.T."/>
            <person name="Hug L.A."/>
            <person name="Sharon I."/>
            <person name="Castelle C.J."/>
            <person name="Probst A.J."/>
            <person name="Thomas B.C."/>
            <person name="Singh A."/>
            <person name="Wilkins M.J."/>
            <person name="Karaoz U."/>
            <person name="Brodie E.L."/>
            <person name="Williams K.H."/>
            <person name="Hubbard S.S."/>
            <person name="Banfield J.F."/>
        </authorList>
    </citation>
    <scope>NUCLEOTIDE SEQUENCE [LARGE SCALE GENOMIC DNA]</scope>
</reference>
<dbReference type="InterPro" id="IPR020016">
    <property type="entry name" value="Decahaem-assoc_OM_MtrB/PioB"/>
</dbReference>
<evidence type="ECO:0008006" key="3">
    <source>
        <dbReference type="Google" id="ProtNLM"/>
    </source>
</evidence>
<sequence>MTARSLPPQAIAFSDEDVLIATSKFTGLTIQLAIIGIGKEEKMTKRTRPLLLIAPVIFILSSSLATAQEESKNQINFGYRVLTFEENSDKARFQRFNDFSQGLTLDKIRLDKKTREFSLKFNGNHVGYSDQEFSGSYNRFGKFKMSFGYNQIPLFYSDLTRTLYTSSTPGVLTINDGIQSGVQNKTLTLNSAVNDASLFDLKSRRDVADFKLKYNSTPSLAYDLTLKDTRVSGNQPWGTSFGFTLADEVPVPLDRRTTDLGAGIELSNKRAYVRFGYDGSFFRNNISVFTWDNPLRVSDSPTAGPAMGRESLWPDTNQNTVSTSSWIKLPGRSSATGYFSIGQLSNNNPLIPFTINSALPVIPLDREMSEVKARVWASNFTFTSRPTNWLYVNTRYRQYEFDNRTIPFKIGQTVNYDTRVATRNKETKPLSFNRHTLTIDATVSPSSYLGFGTGFTREVLEQTHRAVEKSIEHTSRASIDLTGIYWLSFRGAFEHSVRRGEFDGMELFADGQQPSLRQFDISDRNTDRYYFILTITPLSQISVNASSGMGKEYYPATDTRTVFGLRSNNNRSYSVGFDFVPVEKISFGANYGQDRFNTFQVSRTANPLPTGMSLDDPLQQFNDSRRDWTDDNTDQTETLDLFMGLSKLIPNTDVNLGYGDVRSKSTYVYGLTPNTVIAAPAQLPPITHRLRQKTVDTRYFVSNHVMLGFIYRFDRYDVDDFAFNPRISLAEPAATAAQNYLALGYFQRPYTAHVAIGQLTYWW</sequence>
<evidence type="ECO:0000313" key="2">
    <source>
        <dbReference type="Proteomes" id="UP000178023"/>
    </source>
</evidence>
<name>A0A1F8F5U2_9BACT</name>
<protein>
    <recommendedName>
        <fullName evidence="3">TonB-dependent receptor-like beta-barrel domain-containing protein</fullName>
    </recommendedName>
</protein>